<feature type="non-terminal residue" evidence="1">
    <location>
        <position position="1"/>
    </location>
</feature>
<dbReference type="EMBL" id="AGEJ01000020">
    <property type="protein sequence ID" value="EMD16467.1"/>
    <property type="molecule type" value="Genomic_DNA"/>
</dbReference>
<organism evidence="1 2">
    <name type="scientific">Eggerthia catenaformis OT 569 = DSM 20559</name>
    <dbReference type="NCBI Taxonomy" id="999415"/>
    <lineage>
        <taxon>Bacteria</taxon>
        <taxon>Bacillati</taxon>
        <taxon>Bacillota</taxon>
        <taxon>Erysipelotrichia</taxon>
        <taxon>Erysipelotrichales</taxon>
        <taxon>Coprobacillaceae</taxon>
        <taxon>Eggerthia</taxon>
    </lineage>
</organism>
<keyword evidence="2" id="KW-1185">Reference proteome</keyword>
<dbReference type="Proteomes" id="UP000011758">
    <property type="component" value="Unassembled WGS sequence"/>
</dbReference>
<dbReference type="AlphaFoldDB" id="M2P815"/>
<protein>
    <submittedName>
        <fullName evidence="1">Uncharacterized protein</fullName>
    </submittedName>
</protein>
<name>M2P815_9FIRM</name>
<gene>
    <name evidence="1" type="ORF">HMPREF9943_01250</name>
</gene>
<accession>M2P815</accession>
<proteinExistence type="predicted"/>
<comment type="caution">
    <text evidence="1">The sequence shown here is derived from an EMBL/GenBank/DDBJ whole genome shotgun (WGS) entry which is preliminary data.</text>
</comment>
<sequence length="207" mass="23951">SLRLFTGKRGGEMSRVINNTSRALFKRMLGKNYIEKVELTKDGFTAFMTDGEKIPLYFKDIRGVRTGFYFDENMPCRIVTILMNSNKKYGMGVSSGREEVDLLLRHYARYQLGGDIPEDIDDINVVLQYGVSGYSIRLEKGYLIEARSGHRDLYPLNTIEYYRIDKISDTIDVKFRDRGEFITLNIACVTNIWLVLQILEKFAGRRD</sequence>
<reference evidence="1 2" key="1">
    <citation type="submission" date="2013-02" db="EMBL/GenBank/DDBJ databases">
        <title>The Genome Sequence of Lactobacillus catenaformis F0143.</title>
        <authorList>
            <consortium name="The Broad Institute Genome Sequencing Platform"/>
            <person name="Earl A."/>
            <person name="Ward D."/>
            <person name="Feldgarden M."/>
            <person name="Gevers D."/>
            <person name="Izard J."/>
            <person name="Blanton J.M."/>
            <person name="Mathney J."/>
            <person name="Dewhirst F.E."/>
            <person name="Young S.K."/>
            <person name="Zeng Q."/>
            <person name="Gargeya S."/>
            <person name="Fitzgerald M."/>
            <person name="Haas B."/>
            <person name="Abouelleil A."/>
            <person name="Alvarado L."/>
            <person name="Arachchi H.M."/>
            <person name="Berlin A."/>
            <person name="Chapman S.B."/>
            <person name="Gearin G."/>
            <person name="Goldberg J."/>
            <person name="Griggs A."/>
            <person name="Gujja S."/>
            <person name="Hansen M."/>
            <person name="Heiman D."/>
            <person name="Howarth C."/>
            <person name="Larimer J."/>
            <person name="Lui A."/>
            <person name="MacDonald P.J.P."/>
            <person name="McCowen C."/>
            <person name="Montmayeur A."/>
            <person name="Murphy C."/>
            <person name="Neiman D."/>
            <person name="Pearson M."/>
            <person name="Priest M."/>
            <person name="Roberts A."/>
            <person name="Saif S."/>
            <person name="Shea T."/>
            <person name="Sisk P."/>
            <person name="Stolte C."/>
            <person name="Sykes S."/>
            <person name="Wortman J."/>
            <person name="Nusbaum C."/>
            <person name="Birren B."/>
        </authorList>
    </citation>
    <scope>NUCLEOTIDE SEQUENCE [LARGE SCALE GENOMIC DNA]</scope>
    <source>
        <strain evidence="1 2">OT 569</strain>
    </source>
</reference>
<evidence type="ECO:0000313" key="1">
    <source>
        <dbReference type="EMBL" id="EMD16467.1"/>
    </source>
</evidence>
<evidence type="ECO:0000313" key="2">
    <source>
        <dbReference type="Proteomes" id="UP000011758"/>
    </source>
</evidence>